<evidence type="ECO:0000256" key="3">
    <source>
        <dbReference type="SAM" id="MobiDB-lite"/>
    </source>
</evidence>
<dbReference type="Proteomes" id="UP001165269">
    <property type="component" value="Unassembled WGS sequence"/>
</dbReference>
<feature type="signal peptide" evidence="4">
    <location>
        <begin position="1"/>
        <end position="22"/>
    </location>
</feature>
<keyword evidence="1 4" id="KW-0732">Signal</keyword>
<evidence type="ECO:0000259" key="5">
    <source>
        <dbReference type="SMART" id="SM00560"/>
    </source>
</evidence>
<feature type="region of interest" description="Disordered" evidence="3">
    <location>
        <begin position="30"/>
        <end position="77"/>
    </location>
</feature>
<evidence type="ECO:0000313" key="6">
    <source>
        <dbReference type="EMBL" id="MCI3275926.1"/>
    </source>
</evidence>
<feature type="compositionally biased region" description="Low complexity" evidence="3">
    <location>
        <begin position="60"/>
        <end position="72"/>
    </location>
</feature>
<comment type="caution">
    <text evidence="6">The sequence shown here is derived from an EMBL/GenBank/DDBJ whole genome shotgun (WGS) entry which is preliminary data.</text>
</comment>
<reference evidence="6" key="1">
    <citation type="submission" date="2022-03" db="EMBL/GenBank/DDBJ databases">
        <title>Streptomyces 7R015 and 7R016 isolated from Barleria lupulina in Thailand.</title>
        <authorList>
            <person name="Kanchanasin P."/>
            <person name="Phongsopitanun W."/>
            <person name="Tanasupawat S."/>
        </authorList>
    </citation>
    <scope>NUCLEOTIDE SEQUENCE</scope>
    <source>
        <strain evidence="6">7R015</strain>
    </source>
</reference>
<dbReference type="SUPFAM" id="SSF49899">
    <property type="entry name" value="Concanavalin A-like lectins/glucanases"/>
    <property type="match status" value="1"/>
</dbReference>
<protein>
    <recommendedName>
        <fullName evidence="5">LamG-like jellyroll fold domain-containing protein</fullName>
    </recommendedName>
</protein>
<proteinExistence type="predicted"/>
<dbReference type="Gene3D" id="2.60.120.200">
    <property type="match status" value="1"/>
</dbReference>
<evidence type="ECO:0000256" key="1">
    <source>
        <dbReference type="ARBA" id="ARBA00022729"/>
    </source>
</evidence>
<accession>A0ABS9YJB3</accession>
<feature type="domain" description="LamG-like jellyroll fold" evidence="5">
    <location>
        <begin position="1132"/>
        <end position="1267"/>
    </location>
</feature>
<dbReference type="RefSeq" id="WP_242771411.1">
    <property type="nucleotide sequence ID" value="NZ_JALDAY010000011.1"/>
</dbReference>
<evidence type="ECO:0000313" key="7">
    <source>
        <dbReference type="Proteomes" id="UP001165269"/>
    </source>
</evidence>
<dbReference type="InterPro" id="IPR013320">
    <property type="entry name" value="ConA-like_dom_sf"/>
</dbReference>
<evidence type="ECO:0000256" key="2">
    <source>
        <dbReference type="ARBA" id="ARBA00023157"/>
    </source>
</evidence>
<evidence type="ECO:0000256" key="4">
    <source>
        <dbReference type="SAM" id="SignalP"/>
    </source>
</evidence>
<keyword evidence="7" id="KW-1185">Reference proteome</keyword>
<dbReference type="InterPro" id="IPR006558">
    <property type="entry name" value="LamG-like"/>
</dbReference>
<feature type="region of interest" description="Disordered" evidence="3">
    <location>
        <begin position="235"/>
        <end position="275"/>
    </location>
</feature>
<feature type="compositionally biased region" description="Polar residues" evidence="3">
    <location>
        <begin position="235"/>
        <end position="259"/>
    </location>
</feature>
<dbReference type="SMART" id="SM00560">
    <property type="entry name" value="LamGL"/>
    <property type="match status" value="1"/>
</dbReference>
<feature type="compositionally biased region" description="Low complexity" evidence="3">
    <location>
        <begin position="30"/>
        <end position="41"/>
    </location>
</feature>
<gene>
    <name evidence="6" type="ORF">MQP27_33080</name>
</gene>
<name>A0ABS9YJB3_9ACTN</name>
<keyword evidence="2" id="KW-1015">Disulfide bond</keyword>
<dbReference type="Pfam" id="PF13385">
    <property type="entry name" value="Laminin_G_3"/>
    <property type="match status" value="1"/>
</dbReference>
<organism evidence="6 7">
    <name type="scientific">Streptomyces cylindrosporus</name>
    <dbReference type="NCBI Taxonomy" id="2927583"/>
    <lineage>
        <taxon>Bacteria</taxon>
        <taxon>Bacillati</taxon>
        <taxon>Actinomycetota</taxon>
        <taxon>Actinomycetes</taxon>
        <taxon>Kitasatosporales</taxon>
        <taxon>Streptomycetaceae</taxon>
        <taxon>Streptomyces</taxon>
    </lineage>
</organism>
<sequence length="1677" mass="171550">MITGAAALAITGALGLPALAQAATPTTRASAARASAGSSPGLSEQQALAKARTTGKPVRASAATTDSSTLTANPDGTLTLRQTVAPVRKLVHGRWKSLDATLVRHADGTISPKVSTSSLSLSGGGTHTPLATMRAGSGSLGVSLPAGFTLTAPTLSGATATYHDVLPDVDLAVTAQDTGGFSEVLVVRNATAAANPALADLTLSTKATGVTLADDAAGDITAKDRAGRTVFSATAPTMWDSSRPASNTPRTTDPHTGQTVDKRSGTPLASSTIAPGKAARTASLKAAYHHGRISLSPARALLTGKNTVYPVYIDPTFTASGQTDTVQAWAFVDSEWPSTAFWKPAASTPGPLHVGYTDWTSDVSTNRAFYQTSVHSGLWGAQDVISSDISFYENWSASCTKEDVDLYWTGSISSSTTWNNQPARLKSLGSQSAAHGWSTSCGPADVTFDITSLMQQAADNKWSKATFELKAADESNDLAWKQFSKQATITTTYDHTPNTPTALTTSPTTSCTATTPTSLGLGDVTLRAGVSDPDGTTSPLTANFTLKNMASNATYTRAINATSGTTTSTLFSHTSASGPFAALTAKTEFAWYLTATDQHLTSSQSKTCHFYYDPTAPGAPTITPVTSTTSQCPELTDSPSGDSLCTVGTAASFTITDTNSSTAPGSYRYQLNGGNPVSVTASTSSPYTATVSLKPTTQTNTLTVTAVGSSGNVGDTYDYRFIAGAPATASGDDLNGDGNADLLTVGGKNSLPAGLWQATGTGSGKVNPVARNIGIDGNGVSTTQTATSFTGTQAITGHFFTGAGFNDVLDYGYDTSTGAVTGEILRGQGDGTDLQPVDTLPVTNSTGVFALTSTTFNDDGTTTDTTTPATSIANGGGLYYTVNGETPSGYPDLLLVINGSLYDENSAPAQGLYPGADQATDLADYNPYCLAQNTSTTTGCTTGWSGWTITSTLDANGLPELFARDTSTDTSDPSHGQLWYLSPSNLQTLTYDALSNGATDTNLTSVEAASTGWDSSSQPTLQAADINNDATPDLWTVSSTGTAAAHEMTLSGTTATWTTPSGQSLSTDTHDWPLNDYDTTAHTADDSATSAITLTGTSGVTAPTGGLFDPDVQLDASDHDYLQGSKALDLTKSFTVSVWADPTAYGGAVLSQSGSADSGILLLPTSDGWQFSLNTGSGTAWSFDTVTGGTVHLGTWAHLTATYDKSTGVMSLYVDDVFVATGDHTAPGTGAGGNFQLGDDWHTSARADYFTGELARVRTWTNAVVPPAQPYTPAGYHQSVTPTRILDTRSSSGLTYTSGVTAGSSTITDGSVTHLKIAGDSVTTPVSGAPTTIPSTVTAVAVDVTVTGETDHGYVTTYADGTQRPITSSTNFAASTTATGYQVVPVGNDGKIDLYTNLGSSSATTALIVDVTGYFSSDATLTGSQTYTPLSSAVRALDTRSSVAHTNLTSTGTVAVGTNFTLQITGQNGVPSNATGVAVNLAAANAAGTGYLQAYATGYAPTADTSLSFNTGNAIASLSGDVPIGTSGTITISVHGNDTAVVADVLGYYTTGTTGQKFHTLNPTRLVDTRSGIGGSSGAIAALAAYTLTTGTTQQVTMAATPTLATMLTVTDTAGSGYAVAYPTGVGKPATSNLNWGTGDTLANLALTPTDTNGQISVYNNSSGTVDLVVDCSGYYV</sequence>
<dbReference type="EMBL" id="JALDAY010000011">
    <property type="protein sequence ID" value="MCI3275926.1"/>
    <property type="molecule type" value="Genomic_DNA"/>
</dbReference>
<feature type="chain" id="PRO_5046232536" description="LamG-like jellyroll fold domain-containing protein" evidence="4">
    <location>
        <begin position="23"/>
        <end position="1677"/>
    </location>
</feature>